<protein>
    <submittedName>
        <fullName evidence="1">Uncharacterized protein</fullName>
    </submittedName>
</protein>
<evidence type="ECO:0000313" key="2">
    <source>
        <dbReference type="Proteomes" id="UP000240418"/>
    </source>
</evidence>
<organism evidence="1 2">
    <name type="scientific">Shimia abyssi</name>
    <dbReference type="NCBI Taxonomy" id="1662395"/>
    <lineage>
        <taxon>Bacteria</taxon>
        <taxon>Pseudomonadati</taxon>
        <taxon>Pseudomonadota</taxon>
        <taxon>Alphaproteobacteria</taxon>
        <taxon>Rhodobacterales</taxon>
        <taxon>Roseobacteraceae</taxon>
    </lineage>
</organism>
<dbReference type="RefSeq" id="WP_165798972.1">
    <property type="nucleotide sequence ID" value="NZ_PYGJ01000023.1"/>
</dbReference>
<sequence length="217" mass="25397">MLVYDTLKTRQRAIRDQFPSDFGLRVHRAISWLGRAEQETEDLDAAFIFYWVAFNAAYAAEQDSFDLNEREVFRDYFQRLSDFDAKNHIYNAVWTKFTGPIRVFLGNQYVFSPFWKYHNGVAGYENWQDRFDSAQARFSRAVSETDTVTILSMLFDRLYVLRNQTIHGGATWNSSVNREQLRDAVAILSDLVPVFIDLMMDNAHEDWGKPFYPVVEG</sequence>
<keyword evidence="2" id="KW-1185">Reference proteome</keyword>
<accession>A0A2P8F2U7</accession>
<evidence type="ECO:0000313" key="1">
    <source>
        <dbReference type="EMBL" id="PSL16044.1"/>
    </source>
</evidence>
<dbReference type="Proteomes" id="UP000240418">
    <property type="component" value="Unassembled WGS sequence"/>
</dbReference>
<reference evidence="1 2" key="1">
    <citation type="submission" date="2018-03" db="EMBL/GenBank/DDBJ databases">
        <title>Genomic Encyclopedia of Archaeal and Bacterial Type Strains, Phase II (KMG-II): from individual species to whole genera.</title>
        <authorList>
            <person name="Goeker M."/>
        </authorList>
    </citation>
    <scope>NUCLEOTIDE SEQUENCE [LARGE SCALE GENOMIC DNA]</scope>
    <source>
        <strain evidence="1 2">DSM 100673</strain>
    </source>
</reference>
<dbReference type="EMBL" id="PYGJ01000023">
    <property type="protein sequence ID" value="PSL16044.1"/>
    <property type="molecule type" value="Genomic_DNA"/>
</dbReference>
<dbReference type="AlphaFoldDB" id="A0A2P8F2U7"/>
<proteinExistence type="predicted"/>
<gene>
    <name evidence="1" type="ORF">CLV88_12311</name>
</gene>
<comment type="caution">
    <text evidence="1">The sequence shown here is derived from an EMBL/GenBank/DDBJ whole genome shotgun (WGS) entry which is preliminary data.</text>
</comment>
<name>A0A2P8F2U7_9RHOB</name>